<dbReference type="InterPro" id="IPR036641">
    <property type="entry name" value="HPT_dom_sf"/>
</dbReference>
<reference evidence="1 2" key="1">
    <citation type="submission" date="2019-10" db="EMBL/GenBank/DDBJ databases">
        <title>Alkaliphilus serpentinus sp. nov. and Alkaliphilus pronyensis sp. nov., two novel anaerobic alkaliphilic species isolated from the serpentinized-hosted hydrothermal field of the Prony Bay (New Caledonia).</title>
        <authorList>
            <person name="Postec A."/>
        </authorList>
    </citation>
    <scope>NUCLEOTIDE SEQUENCE [LARGE SCALE GENOMIC DNA]</scope>
    <source>
        <strain evidence="1 2">LacT</strain>
    </source>
</reference>
<comment type="caution">
    <text evidence="1">The sequence shown here is derived from an EMBL/GenBank/DDBJ whole genome shotgun (WGS) entry which is preliminary data.</text>
</comment>
<dbReference type="SUPFAM" id="SSF47226">
    <property type="entry name" value="Histidine-containing phosphotransfer domain, HPT domain"/>
    <property type="match status" value="1"/>
</dbReference>
<accession>A0A833HM39</accession>
<dbReference type="AlphaFoldDB" id="A0A833HM39"/>
<keyword evidence="2" id="KW-1185">Reference proteome</keyword>
<dbReference type="Proteomes" id="UP000465601">
    <property type="component" value="Unassembled WGS sequence"/>
</dbReference>
<evidence type="ECO:0000313" key="1">
    <source>
        <dbReference type="EMBL" id="KAB3527132.1"/>
    </source>
</evidence>
<evidence type="ECO:0008006" key="3">
    <source>
        <dbReference type="Google" id="ProtNLM"/>
    </source>
</evidence>
<proteinExistence type="predicted"/>
<organism evidence="1 2">
    <name type="scientific">Alkaliphilus serpentinus</name>
    <dbReference type="NCBI Taxonomy" id="1482731"/>
    <lineage>
        <taxon>Bacteria</taxon>
        <taxon>Bacillati</taxon>
        <taxon>Bacillota</taxon>
        <taxon>Clostridia</taxon>
        <taxon>Peptostreptococcales</taxon>
        <taxon>Natronincolaceae</taxon>
        <taxon>Alkaliphilus</taxon>
    </lineage>
</organism>
<protein>
    <recommendedName>
        <fullName evidence="3">HPt domain-containing protein</fullName>
    </recommendedName>
</protein>
<dbReference type="OrthoDB" id="1798273at2"/>
<dbReference type="GO" id="GO:0000160">
    <property type="term" value="P:phosphorelay signal transduction system"/>
    <property type="evidence" value="ECO:0007669"/>
    <property type="project" value="InterPro"/>
</dbReference>
<gene>
    <name evidence="1" type="ORF">F8153_13250</name>
</gene>
<dbReference type="RefSeq" id="WP_151866825.1">
    <property type="nucleotide sequence ID" value="NZ_WBZB01000047.1"/>
</dbReference>
<evidence type="ECO:0000313" key="2">
    <source>
        <dbReference type="Proteomes" id="UP000465601"/>
    </source>
</evidence>
<dbReference type="Gene3D" id="1.20.120.160">
    <property type="entry name" value="HPT domain"/>
    <property type="match status" value="1"/>
</dbReference>
<name>A0A833HM39_9FIRM</name>
<sequence length="122" mass="13897">MDIEYTNCVEEFMENTGLELHEAAELYKIFLEELEGEVLELKGFINNGYNEKAQKTVHNVKGISSNYFALKVYSLAKELDQQFKLATTNNIDFMLNGIQIEAANLKVAIKEIFKEKGIALEV</sequence>
<dbReference type="EMBL" id="WBZB01000047">
    <property type="protein sequence ID" value="KAB3527132.1"/>
    <property type="molecule type" value="Genomic_DNA"/>
</dbReference>